<evidence type="ECO:0000256" key="3">
    <source>
        <dbReference type="ARBA" id="ARBA00022692"/>
    </source>
</evidence>
<dbReference type="EMBL" id="FUZZ01000001">
    <property type="protein sequence ID" value="SKD02921.1"/>
    <property type="molecule type" value="Genomic_DNA"/>
</dbReference>
<dbReference type="GO" id="GO:0005886">
    <property type="term" value="C:plasma membrane"/>
    <property type="evidence" value="ECO:0007669"/>
    <property type="project" value="UniProtKB-SubCell"/>
</dbReference>
<feature type="transmembrane region" description="Helical" evidence="6">
    <location>
        <begin position="282"/>
        <end position="302"/>
    </location>
</feature>
<keyword evidence="3 6" id="KW-0812">Transmembrane</keyword>
<comment type="subcellular location">
    <subcellularLocation>
        <location evidence="1">Cell membrane</location>
        <topology evidence="1">Multi-pass membrane protein</topology>
    </subcellularLocation>
</comment>
<feature type="transmembrane region" description="Helical" evidence="6">
    <location>
        <begin position="483"/>
        <end position="499"/>
    </location>
</feature>
<evidence type="ECO:0000313" key="8">
    <source>
        <dbReference type="Proteomes" id="UP000190166"/>
    </source>
</evidence>
<feature type="transmembrane region" description="Helical" evidence="6">
    <location>
        <begin position="414"/>
        <end position="434"/>
    </location>
</feature>
<name>A0A1T5NQV3_9BACT</name>
<feature type="transmembrane region" description="Helical" evidence="6">
    <location>
        <begin position="323"/>
        <end position="345"/>
    </location>
</feature>
<dbReference type="Proteomes" id="UP000190166">
    <property type="component" value="Unassembled WGS sequence"/>
</dbReference>
<feature type="transmembrane region" description="Helical" evidence="6">
    <location>
        <begin position="203"/>
        <end position="219"/>
    </location>
</feature>
<feature type="transmembrane region" description="Helical" evidence="6">
    <location>
        <begin position="84"/>
        <end position="107"/>
    </location>
</feature>
<dbReference type="InterPro" id="IPR002797">
    <property type="entry name" value="Polysacc_synth"/>
</dbReference>
<keyword evidence="8" id="KW-1185">Reference proteome</keyword>
<feature type="transmembrane region" description="Helical" evidence="6">
    <location>
        <begin position="29"/>
        <end position="47"/>
    </location>
</feature>
<feature type="transmembrane region" description="Helical" evidence="6">
    <location>
        <begin position="357"/>
        <end position="377"/>
    </location>
</feature>
<proteinExistence type="predicted"/>
<organism evidence="7 8">
    <name type="scientific">Chitinophaga ginsengisegetis</name>
    <dbReference type="NCBI Taxonomy" id="393003"/>
    <lineage>
        <taxon>Bacteria</taxon>
        <taxon>Pseudomonadati</taxon>
        <taxon>Bacteroidota</taxon>
        <taxon>Chitinophagia</taxon>
        <taxon>Chitinophagales</taxon>
        <taxon>Chitinophagaceae</taxon>
        <taxon>Chitinophaga</taxon>
    </lineage>
</organism>
<feature type="transmembrane region" description="Helical" evidence="6">
    <location>
        <begin position="240"/>
        <end position="262"/>
    </location>
</feature>
<evidence type="ECO:0000256" key="1">
    <source>
        <dbReference type="ARBA" id="ARBA00004651"/>
    </source>
</evidence>
<dbReference type="STRING" id="393003.SAMN05660461_2685"/>
<feature type="transmembrane region" description="Helical" evidence="6">
    <location>
        <begin position="127"/>
        <end position="146"/>
    </location>
</feature>
<dbReference type="InterPro" id="IPR050833">
    <property type="entry name" value="Poly_Biosynth_Transport"/>
</dbReference>
<reference evidence="7 8" key="1">
    <citation type="submission" date="2017-02" db="EMBL/GenBank/DDBJ databases">
        <authorList>
            <person name="Peterson S.W."/>
        </authorList>
    </citation>
    <scope>NUCLEOTIDE SEQUENCE [LARGE SCALE GENOMIC DNA]</scope>
    <source>
        <strain evidence="7 8">DSM 18108</strain>
    </source>
</reference>
<evidence type="ECO:0000256" key="2">
    <source>
        <dbReference type="ARBA" id="ARBA00022475"/>
    </source>
</evidence>
<keyword evidence="2" id="KW-1003">Cell membrane</keyword>
<dbReference type="Pfam" id="PF01943">
    <property type="entry name" value="Polysacc_synt"/>
    <property type="match status" value="1"/>
</dbReference>
<feature type="transmembrane region" description="Helical" evidence="6">
    <location>
        <begin position="158"/>
        <end position="183"/>
    </location>
</feature>
<gene>
    <name evidence="7" type="ORF">SAMN05660461_2685</name>
</gene>
<keyword evidence="4 6" id="KW-1133">Transmembrane helix</keyword>
<evidence type="ECO:0000256" key="4">
    <source>
        <dbReference type="ARBA" id="ARBA00022989"/>
    </source>
</evidence>
<evidence type="ECO:0000256" key="5">
    <source>
        <dbReference type="ARBA" id="ARBA00023136"/>
    </source>
</evidence>
<protein>
    <submittedName>
        <fullName evidence="7">Membrane protein involved in the export of O-antigen and teichoic acid</fullName>
    </submittedName>
</protein>
<keyword evidence="5 6" id="KW-0472">Membrane</keyword>
<feature type="transmembrane region" description="Helical" evidence="6">
    <location>
        <begin position="53"/>
        <end position="72"/>
    </location>
</feature>
<feature type="transmembrane region" description="Helical" evidence="6">
    <location>
        <begin position="446"/>
        <end position="463"/>
    </location>
</feature>
<evidence type="ECO:0000256" key="6">
    <source>
        <dbReference type="SAM" id="Phobius"/>
    </source>
</evidence>
<evidence type="ECO:0000313" key="7">
    <source>
        <dbReference type="EMBL" id="SKD02921.1"/>
    </source>
</evidence>
<dbReference type="PANTHER" id="PTHR30250:SF11">
    <property type="entry name" value="O-ANTIGEN TRANSPORTER-RELATED"/>
    <property type="match status" value="1"/>
</dbReference>
<dbReference type="PANTHER" id="PTHR30250">
    <property type="entry name" value="PST FAMILY PREDICTED COLANIC ACID TRANSPORTER"/>
    <property type="match status" value="1"/>
</dbReference>
<accession>A0A1T5NQV3</accession>
<feature type="transmembrane region" description="Helical" evidence="6">
    <location>
        <begin position="389"/>
        <end position="408"/>
    </location>
</feature>
<dbReference type="AlphaFoldDB" id="A0A1T5NQV3"/>
<sequence length="518" mass="59480">MRQNIWELSIKNLAGQTVFYGLSNIVSKLLNYFLTPFYLTILTRASFGEMSNVYAYIPFANIVLTYGMETAFFRFAKKENKAHVLGTSTISLLLSTISITILLLLLRSPVINSYAGELAGLNGHPTYYTYVVLLMAFDALTAIPFAQLRLEGRPMRYATIRIAGIVTTIFFNIFFLVICPKLYAAGHHWLPDLQSGSDQTGYIYLSNMLGSAITLVLFLPQIRKIEWKFDAGLWKQMMHYALPLIVVGMAGMVNETFDRAWFLPQFLPGDNMEAKKEVIALYSANYKLAILITMFIQAFRLGAEPFFFKQAESGDPRKMYARIMKLFVIMLCFMFLFVSLYLNIWKAFLRVPFYYQGMRIVPVLLLANMFLGIYYNLTIWFKLTDRTKTGAVITIITAVLAFLLNYWWIPVMGYYGAALATMVCYFVQMVICYVWGQKYYPIPYHLPKLITYMGLATGIYYVFNWLNSTVLSPKDIYAPKPLPLAVATAFFAAYAWFIFRMEKKEFARLPVIGKFVKV</sequence>